<dbReference type="eggNOG" id="COG3708">
    <property type="taxonomic scope" value="Bacteria"/>
</dbReference>
<feature type="domain" description="AraC effector-binding" evidence="1">
    <location>
        <begin position="10"/>
        <end position="160"/>
    </location>
</feature>
<evidence type="ECO:0000259" key="1">
    <source>
        <dbReference type="SMART" id="SM00871"/>
    </source>
</evidence>
<evidence type="ECO:0000313" key="3">
    <source>
        <dbReference type="Proteomes" id="UP000028931"/>
    </source>
</evidence>
<dbReference type="SMART" id="SM00871">
    <property type="entry name" value="AraC_E_bind"/>
    <property type="match status" value="1"/>
</dbReference>
<dbReference type="InterPro" id="IPR053182">
    <property type="entry name" value="YobU-like_regulator"/>
</dbReference>
<proteinExistence type="predicted"/>
<dbReference type="InterPro" id="IPR011256">
    <property type="entry name" value="Reg_factor_effector_dom_sf"/>
</dbReference>
<protein>
    <submittedName>
        <fullName evidence="2">AraC family transcriptional regulator</fullName>
    </submittedName>
</protein>
<sequence length="163" mass="18150">MSTPIQVAVQPVRFEQGDGFTIAGIGGRFSQSSISQIPQLWQRFEPHIGKVPGQVGEHTYGVCCNADGNGNFDYIAGVQVAGVELLPAGFQHVELKPQRYAVFEHHGSVDNLKATFQAIWHDWLPQSGEQVAQAPEFERYGKDFDPFASHSVMEIWLPLDRKK</sequence>
<name>A0A077FCP3_9PSED</name>
<dbReference type="KEGG" id="palk:PSAKL28_39030"/>
<dbReference type="HOGENOM" id="CLU_108864_1_0_6"/>
<dbReference type="SUPFAM" id="SSF55136">
    <property type="entry name" value="Probable bacterial effector-binding domain"/>
    <property type="match status" value="1"/>
</dbReference>
<dbReference type="Pfam" id="PF06445">
    <property type="entry name" value="GyrI-like"/>
    <property type="match status" value="1"/>
</dbReference>
<dbReference type="EMBL" id="CP009048">
    <property type="protein sequence ID" value="AIL63053.1"/>
    <property type="molecule type" value="Genomic_DNA"/>
</dbReference>
<reference evidence="2 3" key="1">
    <citation type="submission" date="2014-07" db="EMBL/GenBank/DDBJ databases">
        <authorList>
            <person name="Lee K."/>
            <person name="Lim J.Y."/>
            <person name="Hwang I."/>
        </authorList>
    </citation>
    <scope>NUCLEOTIDE SEQUENCE [LARGE SCALE GENOMIC DNA]</scope>
    <source>
        <strain evidence="2 3">KL28</strain>
    </source>
</reference>
<evidence type="ECO:0000313" key="2">
    <source>
        <dbReference type="EMBL" id="AIL63053.1"/>
    </source>
</evidence>
<gene>
    <name evidence="2" type="ORF">PSAKL28_39030</name>
</gene>
<organism evidence="2 3">
    <name type="scientific">Pseudomonas alkylphenolica</name>
    <dbReference type="NCBI Taxonomy" id="237609"/>
    <lineage>
        <taxon>Bacteria</taxon>
        <taxon>Pseudomonadati</taxon>
        <taxon>Pseudomonadota</taxon>
        <taxon>Gammaproteobacteria</taxon>
        <taxon>Pseudomonadales</taxon>
        <taxon>Pseudomonadaceae</taxon>
        <taxon>Pseudomonas</taxon>
    </lineage>
</organism>
<dbReference type="RefSeq" id="WP_038613618.1">
    <property type="nucleotide sequence ID" value="NZ_CP009048.1"/>
</dbReference>
<dbReference type="PANTHER" id="PTHR36444:SF3">
    <property type="entry name" value="TRANSCRIPTIONAL ACTIVATOR, PUTATIVE-RELATED"/>
    <property type="match status" value="1"/>
</dbReference>
<dbReference type="Proteomes" id="UP000028931">
    <property type="component" value="Chromosome"/>
</dbReference>
<dbReference type="PANTHER" id="PTHR36444">
    <property type="entry name" value="TRANSCRIPTIONAL REGULATOR PROTEIN YOBU-RELATED"/>
    <property type="match status" value="1"/>
</dbReference>
<dbReference type="InterPro" id="IPR029442">
    <property type="entry name" value="GyrI-like"/>
</dbReference>
<dbReference type="Gene3D" id="3.20.80.10">
    <property type="entry name" value="Regulatory factor, effector binding domain"/>
    <property type="match status" value="1"/>
</dbReference>
<dbReference type="InterPro" id="IPR010499">
    <property type="entry name" value="AraC_E-bd"/>
</dbReference>
<dbReference type="OrthoDB" id="282744at2"/>
<accession>A0A077FCP3</accession>
<dbReference type="AlphaFoldDB" id="A0A077FCP3"/>